<feature type="domain" description="PX" evidence="1">
    <location>
        <begin position="42"/>
        <end position="167"/>
    </location>
</feature>
<name>H2AUU4_KAZAF</name>
<dbReference type="GO" id="GO:0072657">
    <property type="term" value="P:protein localization to membrane"/>
    <property type="evidence" value="ECO:0007669"/>
    <property type="project" value="EnsemblFungi"/>
</dbReference>
<dbReference type="KEGG" id="kaf:KAFR_0D04970"/>
<dbReference type="AlphaFoldDB" id="H2AUU4"/>
<dbReference type="GO" id="GO:0030674">
    <property type="term" value="F:protein-macromolecule adaptor activity"/>
    <property type="evidence" value="ECO:0007669"/>
    <property type="project" value="EnsemblFungi"/>
</dbReference>
<evidence type="ECO:0000259" key="1">
    <source>
        <dbReference type="PROSITE" id="PS50195"/>
    </source>
</evidence>
<proteinExistence type="predicted"/>
<dbReference type="GO" id="GO:0005768">
    <property type="term" value="C:endosome"/>
    <property type="evidence" value="ECO:0007669"/>
    <property type="project" value="EnsemblFungi"/>
</dbReference>
<dbReference type="RefSeq" id="XP_003957279.1">
    <property type="nucleotide sequence ID" value="XM_003957230.1"/>
</dbReference>
<dbReference type="Proteomes" id="UP000005220">
    <property type="component" value="Chromosome 4"/>
</dbReference>
<evidence type="ECO:0000313" key="3">
    <source>
        <dbReference type="Proteomes" id="UP000005220"/>
    </source>
</evidence>
<dbReference type="STRING" id="1071382.H2AUU4"/>
<dbReference type="GO" id="GO:0071561">
    <property type="term" value="C:nucleus-vacuole junction"/>
    <property type="evidence" value="ECO:0007669"/>
    <property type="project" value="EnsemblFungi"/>
</dbReference>
<dbReference type="InterPro" id="IPR036871">
    <property type="entry name" value="PX_dom_sf"/>
</dbReference>
<keyword evidence="3" id="KW-1185">Reference proteome</keyword>
<dbReference type="PROSITE" id="PS50195">
    <property type="entry name" value="PX"/>
    <property type="match status" value="1"/>
</dbReference>
<gene>
    <name evidence="2" type="primary">KAFR0D04970</name>
    <name evidence="2" type="ORF">KAFR_0D04970</name>
</gene>
<dbReference type="SMART" id="SM00312">
    <property type="entry name" value="PX"/>
    <property type="match status" value="1"/>
</dbReference>
<dbReference type="EMBL" id="HE650824">
    <property type="protein sequence ID" value="CCF58144.1"/>
    <property type="molecule type" value="Genomic_DNA"/>
</dbReference>
<dbReference type="Gene3D" id="3.30.1520.10">
    <property type="entry name" value="Phox-like domain"/>
    <property type="match status" value="1"/>
</dbReference>
<dbReference type="eggNOG" id="ENOG502S40T">
    <property type="taxonomic scope" value="Eukaryota"/>
</dbReference>
<reference evidence="2 3" key="1">
    <citation type="journal article" date="2011" name="Proc. Natl. Acad. Sci. U.S.A.">
        <title>Evolutionary erosion of yeast sex chromosomes by mating-type switching accidents.</title>
        <authorList>
            <person name="Gordon J.L."/>
            <person name="Armisen D."/>
            <person name="Proux-Wera E."/>
            <person name="Oheigeartaigh S.S."/>
            <person name="Byrne K.P."/>
            <person name="Wolfe K.H."/>
        </authorList>
    </citation>
    <scope>NUCLEOTIDE SEQUENCE [LARGE SCALE GENOMIC DNA]</scope>
    <source>
        <strain evidence="3">ATCC 22294 / BCRC 22015 / CBS 2517 / CECT 1963 / NBRC 1671 / NRRL Y-8276</strain>
    </source>
</reference>
<dbReference type="Pfam" id="PF00787">
    <property type="entry name" value="PX"/>
    <property type="match status" value="1"/>
</dbReference>
<dbReference type="SUPFAM" id="SSF64268">
    <property type="entry name" value="PX domain"/>
    <property type="match status" value="1"/>
</dbReference>
<dbReference type="GO" id="GO:0036010">
    <property type="term" value="P:protein localization to endosome"/>
    <property type="evidence" value="ECO:0007669"/>
    <property type="project" value="EnsemblFungi"/>
</dbReference>
<accession>H2AUU4</accession>
<dbReference type="InParanoid" id="H2AUU4"/>
<sequence length="167" mass="19677">MNDKITFLPPEPITLLDEENDEEDGHETRVRSSSAVNAAFRICKISVDNFTMVKGDKGTKFGVWKVTSILEHRQKGGNRSIETFRRYSDFVILRENILVNLQGTNIKIPELPSTVPWYKCWKYQEINYDHTWLNERRKGLEYFINFVILNERIFNVCKDLIITFLKN</sequence>
<protein>
    <recommendedName>
        <fullName evidence="1">PX domain-containing protein</fullName>
    </recommendedName>
</protein>
<dbReference type="InterPro" id="IPR001683">
    <property type="entry name" value="PX_dom"/>
</dbReference>
<dbReference type="HOGENOM" id="CLU_1475537_0_0_1"/>
<evidence type="ECO:0000313" key="2">
    <source>
        <dbReference type="EMBL" id="CCF58144.1"/>
    </source>
</evidence>
<dbReference type="OrthoDB" id="10254720at2759"/>
<dbReference type="GO" id="GO:0032266">
    <property type="term" value="F:phosphatidylinositol-3-phosphate binding"/>
    <property type="evidence" value="ECO:0007669"/>
    <property type="project" value="EnsemblFungi"/>
</dbReference>
<organism evidence="2 3">
    <name type="scientific">Kazachstania africana (strain ATCC 22294 / BCRC 22015 / CBS 2517 / CECT 1963 / NBRC 1671 / NRRL Y-8276)</name>
    <name type="common">Yeast</name>
    <name type="synonym">Kluyveromyces africanus</name>
    <dbReference type="NCBI Taxonomy" id="1071382"/>
    <lineage>
        <taxon>Eukaryota</taxon>
        <taxon>Fungi</taxon>
        <taxon>Dikarya</taxon>
        <taxon>Ascomycota</taxon>
        <taxon>Saccharomycotina</taxon>
        <taxon>Saccharomycetes</taxon>
        <taxon>Saccharomycetales</taxon>
        <taxon>Saccharomycetaceae</taxon>
        <taxon>Kazachstania</taxon>
    </lineage>
</organism>
<dbReference type="GeneID" id="13882546"/>
<dbReference type="FunCoup" id="H2AUU4">
    <property type="interactions" value="112"/>
</dbReference>